<protein>
    <recommendedName>
        <fullName evidence="5">Complex 1 LYR protein domain-containing protein</fullName>
    </recommendedName>
</protein>
<dbReference type="GO" id="GO:0005759">
    <property type="term" value="C:mitochondrial matrix"/>
    <property type="evidence" value="ECO:0007669"/>
    <property type="project" value="UniProtKB-SubCell"/>
</dbReference>
<accession>A0A9P5Y4A1</accession>
<sequence length="104" mass="12049">MRSGLQNEVLALYRRALRMVRTKPPPARPKFLLFVRHTFRINAAKVSPRNVGAIEHLLRKGGRQLTMYEDEAVRDCWVSEDMIAWDRSRREAASGSRTLNKTII</sequence>
<comment type="similarity">
    <text evidence="4">Belongs to the complex I LYR family. SDHAF1 subfamily.</text>
</comment>
<feature type="domain" description="Complex 1 LYR protein" evidence="5">
    <location>
        <begin position="8"/>
        <end position="67"/>
    </location>
</feature>
<comment type="caution">
    <text evidence="6">The sequence shown here is derived from an EMBL/GenBank/DDBJ whole genome shotgun (WGS) entry which is preliminary data.</text>
</comment>
<dbReference type="CDD" id="cd20268">
    <property type="entry name" value="Complex1_LYR_SDHAF1_LYRM8"/>
    <property type="match status" value="1"/>
</dbReference>
<dbReference type="PANTHER" id="PTHR13675">
    <property type="entry name" value="LYR MOTIF-CONTAINING PROTEIN 2"/>
    <property type="match status" value="1"/>
</dbReference>
<evidence type="ECO:0000256" key="2">
    <source>
        <dbReference type="ARBA" id="ARBA00023128"/>
    </source>
</evidence>
<comment type="subcellular location">
    <subcellularLocation>
        <location evidence="1">Mitochondrion matrix</location>
    </subcellularLocation>
</comment>
<name>A0A9P5Y4A1_9AGAR</name>
<evidence type="ECO:0000313" key="7">
    <source>
        <dbReference type="Proteomes" id="UP000807353"/>
    </source>
</evidence>
<keyword evidence="2" id="KW-0496">Mitochondrion</keyword>
<proteinExistence type="inferred from homology"/>
<evidence type="ECO:0000313" key="6">
    <source>
        <dbReference type="EMBL" id="KAF9463038.1"/>
    </source>
</evidence>
<dbReference type="OrthoDB" id="273010at2759"/>
<dbReference type="Pfam" id="PF05347">
    <property type="entry name" value="Complex1_LYR"/>
    <property type="match status" value="1"/>
</dbReference>
<evidence type="ECO:0000256" key="4">
    <source>
        <dbReference type="ARBA" id="ARBA00025715"/>
    </source>
</evidence>
<gene>
    <name evidence="6" type="ORF">BDZ94DRAFT_1282692</name>
</gene>
<evidence type="ECO:0000256" key="3">
    <source>
        <dbReference type="ARBA" id="ARBA00023186"/>
    </source>
</evidence>
<dbReference type="InterPro" id="IPR008011">
    <property type="entry name" value="Complex1_LYR_dom"/>
</dbReference>
<evidence type="ECO:0000259" key="5">
    <source>
        <dbReference type="Pfam" id="PF05347"/>
    </source>
</evidence>
<keyword evidence="3" id="KW-0143">Chaperone</keyword>
<dbReference type="PANTHER" id="PTHR13675:SF1">
    <property type="entry name" value="SUCCINATE DEHYDROGENASE ASSEMBLY FACTOR 1, MITOCHONDRIAL"/>
    <property type="match status" value="1"/>
</dbReference>
<dbReference type="GO" id="GO:0034553">
    <property type="term" value="P:mitochondrial respiratory chain complex II assembly"/>
    <property type="evidence" value="ECO:0007669"/>
    <property type="project" value="InterPro"/>
</dbReference>
<keyword evidence="7" id="KW-1185">Reference proteome</keyword>
<reference evidence="6" key="1">
    <citation type="submission" date="2020-11" db="EMBL/GenBank/DDBJ databases">
        <authorList>
            <consortium name="DOE Joint Genome Institute"/>
            <person name="Ahrendt S."/>
            <person name="Riley R."/>
            <person name="Andreopoulos W."/>
            <person name="Labutti K."/>
            <person name="Pangilinan J."/>
            <person name="Ruiz-Duenas F.J."/>
            <person name="Barrasa J.M."/>
            <person name="Sanchez-Garcia M."/>
            <person name="Camarero S."/>
            <person name="Miyauchi S."/>
            <person name="Serrano A."/>
            <person name="Linde D."/>
            <person name="Babiker R."/>
            <person name="Drula E."/>
            <person name="Ayuso-Fernandez I."/>
            <person name="Pacheco R."/>
            <person name="Padilla G."/>
            <person name="Ferreira P."/>
            <person name="Barriuso J."/>
            <person name="Kellner H."/>
            <person name="Castanera R."/>
            <person name="Alfaro M."/>
            <person name="Ramirez L."/>
            <person name="Pisabarro A.G."/>
            <person name="Kuo A."/>
            <person name="Tritt A."/>
            <person name="Lipzen A."/>
            <person name="He G."/>
            <person name="Yan M."/>
            <person name="Ng V."/>
            <person name="Cullen D."/>
            <person name="Martin F."/>
            <person name="Rosso M.-N."/>
            <person name="Henrissat B."/>
            <person name="Hibbett D."/>
            <person name="Martinez A.T."/>
            <person name="Grigoriev I.V."/>
        </authorList>
    </citation>
    <scope>NUCLEOTIDE SEQUENCE</scope>
    <source>
        <strain evidence="6">CBS 247.69</strain>
    </source>
</reference>
<dbReference type="AlphaFoldDB" id="A0A9P5Y4A1"/>
<organism evidence="6 7">
    <name type="scientific">Collybia nuda</name>
    <dbReference type="NCBI Taxonomy" id="64659"/>
    <lineage>
        <taxon>Eukaryota</taxon>
        <taxon>Fungi</taxon>
        <taxon>Dikarya</taxon>
        <taxon>Basidiomycota</taxon>
        <taxon>Agaricomycotina</taxon>
        <taxon>Agaricomycetes</taxon>
        <taxon>Agaricomycetidae</taxon>
        <taxon>Agaricales</taxon>
        <taxon>Tricholomatineae</taxon>
        <taxon>Clitocybaceae</taxon>
        <taxon>Collybia</taxon>
    </lineage>
</organism>
<evidence type="ECO:0000256" key="1">
    <source>
        <dbReference type="ARBA" id="ARBA00004305"/>
    </source>
</evidence>
<dbReference type="Proteomes" id="UP000807353">
    <property type="component" value="Unassembled WGS sequence"/>
</dbReference>
<dbReference type="InterPro" id="IPR045295">
    <property type="entry name" value="Complex1_LYR_SDHAF1_LYRM8"/>
</dbReference>
<dbReference type="EMBL" id="MU150266">
    <property type="protein sequence ID" value="KAF9463038.1"/>
    <property type="molecule type" value="Genomic_DNA"/>
</dbReference>